<evidence type="ECO:0000256" key="6">
    <source>
        <dbReference type="ARBA" id="ARBA00022771"/>
    </source>
</evidence>
<dbReference type="CDD" id="cd22584">
    <property type="entry name" value="Rcat_RBR_unk"/>
    <property type="match status" value="1"/>
</dbReference>
<dbReference type="PANTHER" id="PTHR11685">
    <property type="entry name" value="RBR FAMILY RING FINGER AND IBR DOMAIN-CONTAINING"/>
    <property type="match status" value="1"/>
</dbReference>
<dbReference type="PROSITE" id="PS00518">
    <property type="entry name" value="ZF_RING_1"/>
    <property type="match status" value="1"/>
</dbReference>
<keyword evidence="12" id="KW-1185">Reference proteome</keyword>
<evidence type="ECO:0000256" key="3">
    <source>
        <dbReference type="ARBA" id="ARBA00022679"/>
    </source>
</evidence>
<feature type="compositionally biased region" description="Basic residues" evidence="9">
    <location>
        <begin position="50"/>
        <end position="59"/>
    </location>
</feature>
<evidence type="ECO:0000256" key="4">
    <source>
        <dbReference type="ARBA" id="ARBA00022723"/>
    </source>
</evidence>
<dbReference type="SUPFAM" id="SSF57850">
    <property type="entry name" value="RING/U-box"/>
    <property type="match status" value="1"/>
</dbReference>
<evidence type="ECO:0000313" key="11">
    <source>
        <dbReference type="EMBL" id="PFH50202.1"/>
    </source>
</evidence>
<gene>
    <name evidence="11" type="ORF">AMATHDRAFT_61540</name>
</gene>
<feature type="compositionally biased region" description="Low complexity" evidence="9">
    <location>
        <begin position="11"/>
        <end position="24"/>
    </location>
</feature>
<dbReference type="STRING" id="703135.A0A2A9NR89"/>
<dbReference type="InterPro" id="IPR031127">
    <property type="entry name" value="E3_UB_ligase_RBR"/>
</dbReference>
<evidence type="ECO:0000256" key="7">
    <source>
        <dbReference type="ARBA" id="ARBA00022786"/>
    </source>
</evidence>
<feature type="domain" description="RING-type" evidence="10">
    <location>
        <begin position="225"/>
        <end position="416"/>
    </location>
</feature>
<dbReference type="InterPro" id="IPR044066">
    <property type="entry name" value="TRIAD_supradom"/>
</dbReference>
<evidence type="ECO:0000256" key="2">
    <source>
        <dbReference type="ARBA" id="ARBA00012251"/>
    </source>
</evidence>
<keyword evidence="3" id="KW-0808">Transferase</keyword>
<dbReference type="GO" id="GO:0061630">
    <property type="term" value="F:ubiquitin protein ligase activity"/>
    <property type="evidence" value="ECO:0007669"/>
    <property type="project" value="UniProtKB-EC"/>
</dbReference>
<evidence type="ECO:0000256" key="5">
    <source>
        <dbReference type="ARBA" id="ARBA00022737"/>
    </source>
</evidence>
<keyword evidence="5" id="KW-0677">Repeat</keyword>
<dbReference type="OrthoDB" id="9977870at2759"/>
<feature type="compositionally biased region" description="Polar residues" evidence="9">
    <location>
        <begin position="1"/>
        <end position="10"/>
    </location>
</feature>
<keyword evidence="4" id="KW-0479">Metal-binding</keyword>
<comment type="catalytic activity">
    <reaction evidence="1">
        <text>[E2 ubiquitin-conjugating enzyme]-S-ubiquitinyl-L-cysteine + [acceptor protein]-L-lysine = [E2 ubiquitin-conjugating enzyme]-L-cysteine + [acceptor protein]-N(6)-ubiquitinyl-L-lysine.</text>
        <dbReference type="EC" id="2.3.2.31"/>
    </reaction>
</comment>
<feature type="region of interest" description="Disordered" evidence="9">
    <location>
        <begin position="1"/>
        <end position="68"/>
    </location>
</feature>
<reference evidence="11 12" key="1">
    <citation type="submission" date="2014-02" db="EMBL/GenBank/DDBJ databases">
        <title>Transposable element dynamics among asymbiotic and ectomycorrhizal Amanita fungi.</title>
        <authorList>
            <consortium name="DOE Joint Genome Institute"/>
            <person name="Hess J."/>
            <person name="Skrede I."/>
            <person name="Wolfe B."/>
            <person name="LaButti K."/>
            <person name="Ohm R.A."/>
            <person name="Grigoriev I.V."/>
            <person name="Pringle A."/>
        </authorList>
    </citation>
    <scope>NUCLEOTIDE SEQUENCE [LARGE SCALE GENOMIC DNA]</scope>
    <source>
        <strain evidence="11 12">SKay4041</strain>
    </source>
</reference>
<evidence type="ECO:0000313" key="12">
    <source>
        <dbReference type="Proteomes" id="UP000242287"/>
    </source>
</evidence>
<dbReference type="EC" id="2.3.2.31" evidence="2"/>
<keyword evidence="8" id="KW-0862">Zinc</keyword>
<keyword evidence="6" id="KW-0863">Zinc-finger</keyword>
<dbReference type="EMBL" id="KZ302009">
    <property type="protein sequence ID" value="PFH50202.1"/>
    <property type="molecule type" value="Genomic_DNA"/>
</dbReference>
<organism evidence="11 12">
    <name type="scientific">Amanita thiersii Skay4041</name>
    <dbReference type="NCBI Taxonomy" id="703135"/>
    <lineage>
        <taxon>Eukaryota</taxon>
        <taxon>Fungi</taxon>
        <taxon>Dikarya</taxon>
        <taxon>Basidiomycota</taxon>
        <taxon>Agaricomycotina</taxon>
        <taxon>Agaricomycetes</taxon>
        <taxon>Agaricomycetidae</taxon>
        <taxon>Agaricales</taxon>
        <taxon>Pluteineae</taxon>
        <taxon>Amanitaceae</taxon>
        <taxon>Amanita</taxon>
    </lineage>
</organism>
<dbReference type="SMART" id="SM00647">
    <property type="entry name" value="IBR"/>
    <property type="match status" value="2"/>
</dbReference>
<dbReference type="InterPro" id="IPR002867">
    <property type="entry name" value="IBR_dom"/>
</dbReference>
<protein>
    <recommendedName>
        <fullName evidence="2">RBR-type E3 ubiquitin transferase</fullName>
        <ecNumber evidence="2">2.3.2.31</ecNumber>
    </recommendedName>
</protein>
<dbReference type="GO" id="GO:0016567">
    <property type="term" value="P:protein ubiquitination"/>
    <property type="evidence" value="ECO:0007669"/>
    <property type="project" value="InterPro"/>
</dbReference>
<proteinExistence type="predicted"/>
<sequence length="505" mass="57323">MSSWGFRNPTSAPSSSSPSFASSFGMQRVGYARVDTAASDQTEGWERRRQQQRQPHHPTHSYTLADSIPDTAIDGTSTMDLDTHLLIAQLALADLAQFKSTSLKYKQSVLKASTDNEFAVNEQERELTNLVRYLQDIKLAASIDRAIESDRDMLERFQWLEVSEAADRMAAAVLEEGGELPAETRAQRVVGSKEFRLQETARKEVAARSATSSKATASTSKPKEIRVECIGCTENVIKSQCIIGACTHAYCRECIISLVEACIKDETLYPLKCCKQEFPVRNIVLLLGVKLRLAFEEKCKEYRVPANRRVYCSNPRCSAFLGSSEDEAEEVVCGRCRTITCTGCKEAAHPYDSCQEHSDIIKVKEIAQREGWQTCPGCKSIVELNLGCYHMTCRCRTEFCYLCAVRWKNCLCPQWDEERLLVDAQRRVENEIGQEVRHVAPQLFEEQVMWRVEELRENHDCEVHSWKNRQGGGECENCGDYLPIFLKICRHCYMLACRRCALNRL</sequence>
<evidence type="ECO:0000256" key="1">
    <source>
        <dbReference type="ARBA" id="ARBA00001798"/>
    </source>
</evidence>
<dbReference type="GO" id="GO:0008270">
    <property type="term" value="F:zinc ion binding"/>
    <property type="evidence" value="ECO:0007669"/>
    <property type="project" value="UniProtKB-KW"/>
</dbReference>
<dbReference type="PROSITE" id="PS51873">
    <property type="entry name" value="TRIAD"/>
    <property type="match status" value="1"/>
</dbReference>
<dbReference type="InterPro" id="IPR017907">
    <property type="entry name" value="Znf_RING_CS"/>
</dbReference>
<dbReference type="AlphaFoldDB" id="A0A2A9NR89"/>
<name>A0A2A9NR89_9AGAR</name>
<evidence type="ECO:0000259" key="10">
    <source>
        <dbReference type="PROSITE" id="PS51873"/>
    </source>
</evidence>
<evidence type="ECO:0000256" key="8">
    <source>
        <dbReference type="ARBA" id="ARBA00022833"/>
    </source>
</evidence>
<dbReference type="Gene3D" id="1.20.120.1750">
    <property type="match status" value="1"/>
</dbReference>
<accession>A0A2A9NR89</accession>
<evidence type="ECO:0000256" key="9">
    <source>
        <dbReference type="SAM" id="MobiDB-lite"/>
    </source>
</evidence>
<dbReference type="Pfam" id="PF01485">
    <property type="entry name" value="IBR"/>
    <property type="match status" value="2"/>
</dbReference>
<keyword evidence="7" id="KW-0833">Ubl conjugation pathway</keyword>
<dbReference type="Proteomes" id="UP000242287">
    <property type="component" value="Unassembled WGS sequence"/>
</dbReference>